<dbReference type="OrthoDB" id="300505at2"/>
<dbReference type="AlphaFoldDB" id="A0A1Q2HQX3"/>
<keyword evidence="1" id="KW-0732">Signal</keyword>
<dbReference type="RefSeq" id="WP_077540250.1">
    <property type="nucleotide sequence ID" value="NZ_CP019633.1"/>
</dbReference>
<name>A0A1Q2HQX3_9BACT</name>
<dbReference type="EMBL" id="CP019633">
    <property type="protein sequence ID" value="AQQ09674.1"/>
    <property type="molecule type" value="Genomic_DNA"/>
</dbReference>
<feature type="signal peptide" evidence="1">
    <location>
        <begin position="1"/>
        <end position="20"/>
    </location>
</feature>
<accession>A0A1Q2HQX3</accession>
<protein>
    <submittedName>
        <fullName evidence="2">Uncharacterized protein</fullName>
    </submittedName>
</protein>
<proteinExistence type="predicted"/>
<sequence length="138" mass="15166" precursor="true">MKNFKLVLILLFCSAGFLRADYESNLIVDVPNGQIHWSSGDYDVVAFDVDSFIVAEYVVMKCLDDNTNDSGTETYEVAITSDSGGSNMLTSAQITENFGNTGDCDSYTFDFPDIDLDFGTYYLRTKTVSGAPVRSWGG</sequence>
<gene>
    <name evidence="2" type="ORF">L21SP3_01484</name>
</gene>
<dbReference type="KEGG" id="pbu:L21SP3_01484"/>
<keyword evidence="3" id="KW-1185">Reference proteome</keyword>
<feature type="chain" id="PRO_5013315461" evidence="1">
    <location>
        <begin position="21"/>
        <end position="138"/>
    </location>
</feature>
<dbReference type="Proteomes" id="UP000188273">
    <property type="component" value="Chromosome"/>
</dbReference>
<evidence type="ECO:0000313" key="2">
    <source>
        <dbReference type="EMBL" id="AQQ09674.1"/>
    </source>
</evidence>
<organism evidence="2 3">
    <name type="scientific">Sedimentisphaera cyanobacteriorum</name>
    <dbReference type="NCBI Taxonomy" id="1940790"/>
    <lineage>
        <taxon>Bacteria</taxon>
        <taxon>Pseudomonadati</taxon>
        <taxon>Planctomycetota</taxon>
        <taxon>Phycisphaerae</taxon>
        <taxon>Sedimentisphaerales</taxon>
        <taxon>Sedimentisphaeraceae</taxon>
        <taxon>Sedimentisphaera</taxon>
    </lineage>
</organism>
<evidence type="ECO:0000256" key="1">
    <source>
        <dbReference type="SAM" id="SignalP"/>
    </source>
</evidence>
<evidence type="ECO:0000313" key="3">
    <source>
        <dbReference type="Proteomes" id="UP000188273"/>
    </source>
</evidence>
<reference evidence="3" key="1">
    <citation type="submission" date="2017-02" db="EMBL/GenBank/DDBJ databases">
        <title>Comparative genomics and description of representatives of a novel lineage of planctomycetes thriving in anoxic sediments.</title>
        <authorList>
            <person name="Spring S."/>
            <person name="Bunk B."/>
            <person name="Sproer C."/>
            <person name="Klenk H.-P."/>
        </authorList>
    </citation>
    <scope>NUCLEOTIDE SEQUENCE [LARGE SCALE GENOMIC DNA]</scope>
    <source>
        <strain evidence="3">L21-RPul-D3</strain>
    </source>
</reference>